<protein>
    <recommendedName>
        <fullName evidence="4">N-acetyltransferase domain-containing protein</fullName>
    </recommendedName>
</protein>
<dbReference type="Pfam" id="PF13673">
    <property type="entry name" value="Acetyltransf_10"/>
    <property type="match status" value="1"/>
</dbReference>
<evidence type="ECO:0000256" key="2">
    <source>
        <dbReference type="ARBA" id="ARBA00023315"/>
    </source>
</evidence>
<feature type="region of interest" description="Disordered" evidence="3">
    <location>
        <begin position="1"/>
        <end position="40"/>
    </location>
</feature>
<keyword evidence="1" id="KW-0808">Transferase</keyword>
<organism evidence="5 6">
    <name type="scientific">Friedmanniomyces endolithicus</name>
    <dbReference type="NCBI Taxonomy" id="329885"/>
    <lineage>
        <taxon>Eukaryota</taxon>
        <taxon>Fungi</taxon>
        <taxon>Dikarya</taxon>
        <taxon>Ascomycota</taxon>
        <taxon>Pezizomycotina</taxon>
        <taxon>Dothideomycetes</taxon>
        <taxon>Dothideomycetidae</taxon>
        <taxon>Mycosphaerellales</taxon>
        <taxon>Teratosphaeriaceae</taxon>
        <taxon>Friedmanniomyces</taxon>
    </lineage>
</organism>
<proteinExistence type="predicted"/>
<dbReference type="Gene3D" id="3.40.630.30">
    <property type="match status" value="1"/>
</dbReference>
<accession>A0AAN6FTW1</accession>
<evidence type="ECO:0000259" key="4">
    <source>
        <dbReference type="PROSITE" id="PS51186"/>
    </source>
</evidence>
<evidence type="ECO:0000313" key="5">
    <source>
        <dbReference type="EMBL" id="KAK0324431.1"/>
    </source>
</evidence>
<dbReference type="CDD" id="cd04301">
    <property type="entry name" value="NAT_SF"/>
    <property type="match status" value="1"/>
</dbReference>
<feature type="compositionally biased region" description="Basic and acidic residues" evidence="3">
    <location>
        <begin position="1"/>
        <end position="12"/>
    </location>
</feature>
<evidence type="ECO:0000256" key="3">
    <source>
        <dbReference type="SAM" id="MobiDB-lite"/>
    </source>
</evidence>
<keyword evidence="2" id="KW-0012">Acyltransferase</keyword>
<dbReference type="InterPro" id="IPR016181">
    <property type="entry name" value="Acyl_CoA_acyltransferase"/>
</dbReference>
<dbReference type="SUPFAM" id="SSF55729">
    <property type="entry name" value="Acyl-CoA N-acyltransferases (Nat)"/>
    <property type="match status" value="1"/>
</dbReference>
<comment type="caution">
    <text evidence="5">The sequence shown here is derived from an EMBL/GenBank/DDBJ whole genome shotgun (WGS) entry which is preliminary data.</text>
</comment>
<dbReference type="GO" id="GO:0004059">
    <property type="term" value="F:aralkylamine N-acetyltransferase activity"/>
    <property type="evidence" value="ECO:0007669"/>
    <property type="project" value="TreeGrafter"/>
</dbReference>
<dbReference type="InterPro" id="IPR000182">
    <property type="entry name" value="GNAT_dom"/>
</dbReference>
<dbReference type="EMBL" id="JASUXU010000010">
    <property type="protein sequence ID" value="KAK0324431.1"/>
    <property type="molecule type" value="Genomic_DNA"/>
</dbReference>
<dbReference type="Proteomes" id="UP001168146">
    <property type="component" value="Unassembled WGS sequence"/>
</dbReference>
<feature type="compositionally biased region" description="Acidic residues" evidence="3">
    <location>
        <begin position="22"/>
        <end position="31"/>
    </location>
</feature>
<evidence type="ECO:0000256" key="1">
    <source>
        <dbReference type="ARBA" id="ARBA00022679"/>
    </source>
</evidence>
<feature type="compositionally biased region" description="Low complexity" evidence="3">
    <location>
        <begin position="183"/>
        <end position="192"/>
    </location>
</feature>
<feature type="region of interest" description="Disordered" evidence="3">
    <location>
        <begin position="160"/>
        <end position="207"/>
    </location>
</feature>
<dbReference type="GO" id="GO:0005737">
    <property type="term" value="C:cytoplasm"/>
    <property type="evidence" value="ECO:0007669"/>
    <property type="project" value="TreeGrafter"/>
</dbReference>
<dbReference type="PANTHER" id="PTHR10908:SF0">
    <property type="entry name" value="SEROTONIN N-ACETYLTRANSFERASE"/>
    <property type="match status" value="1"/>
</dbReference>
<dbReference type="PANTHER" id="PTHR10908">
    <property type="entry name" value="SEROTONIN N-ACETYLTRANSFERASE"/>
    <property type="match status" value="1"/>
</dbReference>
<name>A0AAN6FTW1_9PEZI</name>
<evidence type="ECO:0000313" key="6">
    <source>
        <dbReference type="Proteomes" id="UP001168146"/>
    </source>
</evidence>
<feature type="domain" description="N-acetyltransferase" evidence="4">
    <location>
        <begin position="209"/>
        <end position="289"/>
    </location>
</feature>
<gene>
    <name evidence="5" type="ORF">LTR82_004871</name>
</gene>
<dbReference type="PROSITE" id="PS51186">
    <property type="entry name" value="GNAT"/>
    <property type="match status" value="1"/>
</dbReference>
<dbReference type="AlphaFoldDB" id="A0AAN6FTW1"/>
<sequence length="294" mass="31909">MPRDLAALKEDTLQGMPQLTETPEEVVEDGAESGPSSAPMDAVDEARMFRSLMKRHNTAGGGGGMNSKRDEIHPYTQTLSLSDIESCILLEEATFPPEERCTREKFHYRLRHCGELSLGIFTSLIDSTVPTAATASPVYSGAPKRKSVLLGHIIATKTTNPTVKDEDMAVPSSSSSAPPPTDNPASESNSTSAPPPSPAAPRSGHKEEGRTLCIHSLAILPQYQRHGLGRTLLQAYLQRMESHAIGDRAALIAHEGLVPFYERFGFVNRGRSGVEFAGGGWWDMVRELEVGKEE</sequence>
<reference evidence="5" key="1">
    <citation type="submission" date="2021-12" db="EMBL/GenBank/DDBJ databases">
        <title>Black yeast isolated from Biological Soil Crust.</title>
        <authorList>
            <person name="Kurbessoian T."/>
        </authorList>
    </citation>
    <scope>NUCLEOTIDE SEQUENCE</scope>
    <source>
        <strain evidence="5">CCFEE 5208</strain>
    </source>
</reference>
<dbReference type="InterPro" id="IPR051635">
    <property type="entry name" value="SNAT-like"/>
</dbReference>